<accession>A0A4S3PQU7</accession>
<dbReference type="Proteomes" id="UP000306477">
    <property type="component" value="Unassembled WGS sequence"/>
</dbReference>
<comment type="caution">
    <text evidence="2">The sequence shown here is derived from an EMBL/GenBank/DDBJ whole genome shotgun (WGS) entry which is preliminary data.</text>
</comment>
<gene>
    <name evidence="2" type="ORF">E1I69_12820</name>
</gene>
<dbReference type="EMBL" id="SLUB01000021">
    <property type="protein sequence ID" value="THE12041.1"/>
    <property type="molecule type" value="Genomic_DNA"/>
</dbReference>
<name>A0A4S3PQU7_9BACI</name>
<keyword evidence="3" id="KW-1185">Reference proteome</keyword>
<reference evidence="2 3" key="1">
    <citation type="journal article" date="2019" name="Indoor Air">
        <title>Impacts of indoor surface finishes on bacterial viability.</title>
        <authorList>
            <person name="Hu J."/>
            <person name="Maamar S.B."/>
            <person name="Glawe A.J."/>
            <person name="Gottel N."/>
            <person name="Gilbert J.A."/>
            <person name="Hartmann E.M."/>
        </authorList>
    </citation>
    <scope>NUCLEOTIDE SEQUENCE [LARGE SCALE GENOMIC DNA]</scope>
    <source>
        <strain evidence="2 3">AF060A6</strain>
    </source>
</reference>
<feature type="region of interest" description="Disordered" evidence="1">
    <location>
        <begin position="60"/>
        <end position="84"/>
    </location>
</feature>
<dbReference type="RefSeq" id="WP_136379992.1">
    <property type="nucleotide sequence ID" value="NZ_SLUB01000021.1"/>
</dbReference>
<evidence type="ECO:0000313" key="2">
    <source>
        <dbReference type="EMBL" id="THE12041.1"/>
    </source>
</evidence>
<proteinExistence type="predicted"/>
<evidence type="ECO:0000313" key="3">
    <source>
        <dbReference type="Proteomes" id="UP000306477"/>
    </source>
</evidence>
<sequence>MNRNSSNPVILQQKIIHLQAELSKYKSIQKDKLLFENQKLREQINQLRSENELLKQQFISSNNRETTQKKSAEPISKIQKSRPINKESDGMINEWFFNNLIHEKNKK</sequence>
<evidence type="ECO:0000256" key="1">
    <source>
        <dbReference type="SAM" id="MobiDB-lite"/>
    </source>
</evidence>
<organism evidence="2 3">
    <name type="scientific">Bacillus timonensis</name>
    <dbReference type="NCBI Taxonomy" id="1033734"/>
    <lineage>
        <taxon>Bacteria</taxon>
        <taxon>Bacillati</taxon>
        <taxon>Bacillota</taxon>
        <taxon>Bacilli</taxon>
        <taxon>Bacillales</taxon>
        <taxon>Bacillaceae</taxon>
        <taxon>Bacillus</taxon>
    </lineage>
</organism>
<dbReference type="OrthoDB" id="2456765at2"/>
<protein>
    <submittedName>
        <fullName evidence="2">Uncharacterized protein</fullName>
    </submittedName>
</protein>
<dbReference type="AlphaFoldDB" id="A0A4S3PQU7"/>